<protein>
    <submittedName>
        <fullName evidence="2">Uncharacterized protein</fullName>
    </submittedName>
</protein>
<dbReference type="EMBL" id="NHZO01000151">
    <property type="protein sequence ID" value="PHQ50103.1"/>
    <property type="molecule type" value="Genomic_DNA"/>
</dbReference>
<organism evidence="2 3">
    <name type="scientific">Streptomyces cinnamoneus</name>
    <name type="common">Streptoverticillium cinnamoneum</name>
    <dbReference type="NCBI Taxonomy" id="53446"/>
    <lineage>
        <taxon>Bacteria</taxon>
        <taxon>Bacillati</taxon>
        <taxon>Actinomycetota</taxon>
        <taxon>Actinomycetes</taxon>
        <taxon>Kitasatosporales</taxon>
        <taxon>Streptomycetaceae</taxon>
        <taxon>Streptomyces</taxon>
        <taxon>Streptomyces cinnamoneus group</taxon>
    </lineage>
</organism>
<evidence type="ECO:0000313" key="2">
    <source>
        <dbReference type="EMBL" id="PHQ50103.1"/>
    </source>
</evidence>
<gene>
    <name evidence="2" type="ORF">BLA24_21165</name>
</gene>
<reference evidence="2 3" key="1">
    <citation type="journal article" date="2017" name="Biochemistry">
        <title>Identification of the Biosynthetic Pathway for the Antibiotic Bicyclomycin.</title>
        <authorList>
            <person name="Patteson J."/>
            <person name="Cai W."/>
            <person name="Johnson R.A."/>
            <person name="Santa Maria K."/>
            <person name="Li B."/>
        </authorList>
    </citation>
    <scope>NUCLEOTIDE SEQUENCE [LARGE SCALE GENOMIC DNA]</scope>
    <source>
        <strain evidence="2 3">ATCC 21532</strain>
    </source>
</reference>
<evidence type="ECO:0000256" key="1">
    <source>
        <dbReference type="SAM" id="MobiDB-lite"/>
    </source>
</evidence>
<dbReference type="Proteomes" id="UP000222531">
    <property type="component" value="Unassembled WGS sequence"/>
</dbReference>
<sequence>MSAGHGEGPTLDERVRRWEWFVSEVEEGFDTTWVWEYDQDIRCRDWLHDAWPILTERIRAHYQGELDALDDRFLAATAPIRPHGAGAVANPERWWRHRYPQRVSGTRREDHLPPTWSPTPAYVEL</sequence>
<evidence type="ECO:0000313" key="3">
    <source>
        <dbReference type="Proteomes" id="UP000222531"/>
    </source>
</evidence>
<proteinExistence type="predicted"/>
<dbReference type="AlphaFoldDB" id="A0A2G1XFU1"/>
<comment type="caution">
    <text evidence="2">The sequence shown here is derived from an EMBL/GenBank/DDBJ whole genome shotgun (WGS) entry which is preliminary data.</text>
</comment>
<feature type="region of interest" description="Disordered" evidence="1">
    <location>
        <begin position="106"/>
        <end position="125"/>
    </location>
</feature>
<name>A0A2G1XFU1_STRCJ</name>
<keyword evidence="3" id="KW-1185">Reference proteome</keyword>
<accession>A0A2G1XFU1</accession>